<reference evidence="6 7" key="2">
    <citation type="submission" date="2019-09" db="EMBL/GenBank/DDBJ databases">
        <authorList>
            <person name="Jin C."/>
        </authorList>
    </citation>
    <scope>NUCLEOTIDE SEQUENCE [LARGE SCALE GENOMIC DNA]</scope>
    <source>
        <strain evidence="6 7">BN140078</strain>
    </source>
</reference>
<reference evidence="6 7" key="1">
    <citation type="submission" date="2019-09" db="EMBL/GenBank/DDBJ databases">
        <title>Chitinophaga ginsengihumi sp. nov., isolated from soil of ginseng rhizosphere.</title>
        <authorList>
            <person name="Lee J."/>
        </authorList>
    </citation>
    <scope>NUCLEOTIDE SEQUENCE [LARGE SCALE GENOMIC DNA]</scope>
    <source>
        <strain evidence="6 7">BN140078</strain>
    </source>
</reference>
<accession>A0A5B2VP44</accession>
<dbReference type="PROSITE" id="PS51352">
    <property type="entry name" value="THIOREDOXIN_2"/>
    <property type="match status" value="1"/>
</dbReference>
<feature type="domain" description="Thioredoxin" evidence="5">
    <location>
        <begin position="243"/>
        <end position="396"/>
    </location>
</feature>
<dbReference type="InterPro" id="IPR025380">
    <property type="entry name" value="DUF4369"/>
</dbReference>
<dbReference type="EMBL" id="VUOC01000004">
    <property type="protein sequence ID" value="KAA2240901.1"/>
    <property type="molecule type" value="Genomic_DNA"/>
</dbReference>
<dbReference type="InterPro" id="IPR036249">
    <property type="entry name" value="Thioredoxin-like_sf"/>
</dbReference>
<evidence type="ECO:0000259" key="5">
    <source>
        <dbReference type="PROSITE" id="PS51352"/>
    </source>
</evidence>
<proteinExistence type="predicted"/>
<protein>
    <submittedName>
        <fullName evidence="6">AhpC/TSA family protein</fullName>
    </submittedName>
</protein>
<dbReference type="GO" id="GO:0016209">
    <property type="term" value="F:antioxidant activity"/>
    <property type="evidence" value="ECO:0007669"/>
    <property type="project" value="InterPro"/>
</dbReference>
<dbReference type="Gene3D" id="3.40.30.10">
    <property type="entry name" value="Glutaredoxin"/>
    <property type="match status" value="1"/>
</dbReference>
<evidence type="ECO:0000256" key="3">
    <source>
        <dbReference type="ARBA" id="ARBA00023157"/>
    </source>
</evidence>
<sequence>MLPVAFLLHVTVQGQALQPFTLTGTVKGMPTGTIYLSYPVSEDQYQQDSAVLQNGRFTIKGALPGPVSGVIYRDKNLIMSPTADLMNVFLQPGQMTVTLEKGHFPEGHLQGSAPQEELDALEKERAPVNRQLRPLSIAFDEGNNAYIAAMRAKKDEAFLKPLKASLDSIKENMEPFYEAMDQVDSSFISQHPASYVSAYLLRYKVSGMPLRQGEAAYAKLSPDIRQSLYGKAIRTELDGLRKGSPGSVAYTFTKTDINGQELSLAALKGKYVLLDFWASWCGPCRKGNPHLKNLYHQYKDKGLEIIGISDDDRAAAAWKKAVAEDGIGIWKHVLRGLDMDKRRTGQPNPEDISDHYGIHSLPTKILIDPNGNIIGRYGGGGEDDDAMDKKLAALFGPGHNSKED</sequence>
<dbReference type="InterPro" id="IPR017937">
    <property type="entry name" value="Thioredoxin_CS"/>
</dbReference>
<dbReference type="SUPFAM" id="SSF52833">
    <property type="entry name" value="Thioredoxin-like"/>
    <property type="match status" value="1"/>
</dbReference>
<dbReference type="InterPro" id="IPR000866">
    <property type="entry name" value="AhpC/TSA"/>
</dbReference>
<evidence type="ECO:0000256" key="1">
    <source>
        <dbReference type="ARBA" id="ARBA00004196"/>
    </source>
</evidence>
<organism evidence="6 7">
    <name type="scientific">Chitinophaga agrisoli</name>
    <dbReference type="NCBI Taxonomy" id="2607653"/>
    <lineage>
        <taxon>Bacteria</taxon>
        <taxon>Pseudomonadati</taxon>
        <taxon>Bacteroidota</taxon>
        <taxon>Chitinophagia</taxon>
        <taxon>Chitinophagales</taxon>
        <taxon>Chitinophagaceae</taxon>
        <taxon>Chitinophaga</taxon>
    </lineage>
</organism>
<comment type="caution">
    <text evidence="6">The sequence shown here is derived from an EMBL/GenBank/DDBJ whole genome shotgun (WGS) entry which is preliminary data.</text>
</comment>
<dbReference type="InterPro" id="IPR013766">
    <property type="entry name" value="Thioredoxin_domain"/>
</dbReference>
<keyword evidence="2" id="KW-0201">Cytochrome c-type biogenesis</keyword>
<gene>
    <name evidence="6" type="ORF">F0L74_20150</name>
</gene>
<dbReference type="Pfam" id="PF14289">
    <property type="entry name" value="DUF4369"/>
    <property type="match status" value="1"/>
</dbReference>
<keyword evidence="7" id="KW-1185">Reference proteome</keyword>
<keyword evidence="4" id="KW-0676">Redox-active center</keyword>
<dbReference type="GO" id="GO:0017004">
    <property type="term" value="P:cytochrome complex assembly"/>
    <property type="evidence" value="ECO:0007669"/>
    <property type="project" value="UniProtKB-KW"/>
</dbReference>
<evidence type="ECO:0000256" key="4">
    <source>
        <dbReference type="ARBA" id="ARBA00023284"/>
    </source>
</evidence>
<dbReference type="CDD" id="cd02966">
    <property type="entry name" value="TlpA_like_family"/>
    <property type="match status" value="1"/>
</dbReference>
<comment type="subcellular location">
    <subcellularLocation>
        <location evidence="1">Cell envelope</location>
    </subcellularLocation>
</comment>
<dbReference type="PANTHER" id="PTHR42852:SF6">
    <property type="entry name" value="THIOL:DISULFIDE INTERCHANGE PROTEIN DSBE"/>
    <property type="match status" value="1"/>
</dbReference>
<evidence type="ECO:0000313" key="7">
    <source>
        <dbReference type="Proteomes" id="UP000324611"/>
    </source>
</evidence>
<dbReference type="PANTHER" id="PTHR42852">
    <property type="entry name" value="THIOL:DISULFIDE INTERCHANGE PROTEIN DSBE"/>
    <property type="match status" value="1"/>
</dbReference>
<dbReference type="Proteomes" id="UP000324611">
    <property type="component" value="Unassembled WGS sequence"/>
</dbReference>
<evidence type="ECO:0000256" key="2">
    <source>
        <dbReference type="ARBA" id="ARBA00022748"/>
    </source>
</evidence>
<name>A0A5B2VP44_9BACT</name>
<dbReference type="GO" id="GO:0016491">
    <property type="term" value="F:oxidoreductase activity"/>
    <property type="evidence" value="ECO:0007669"/>
    <property type="project" value="InterPro"/>
</dbReference>
<keyword evidence="3" id="KW-1015">Disulfide bond</keyword>
<evidence type="ECO:0000313" key="6">
    <source>
        <dbReference type="EMBL" id="KAA2240901.1"/>
    </source>
</evidence>
<dbReference type="Pfam" id="PF00578">
    <property type="entry name" value="AhpC-TSA"/>
    <property type="match status" value="1"/>
</dbReference>
<dbReference type="InterPro" id="IPR050553">
    <property type="entry name" value="Thioredoxin_ResA/DsbE_sf"/>
</dbReference>
<dbReference type="GO" id="GO:0030313">
    <property type="term" value="C:cell envelope"/>
    <property type="evidence" value="ECO:0007669"/>
    <property type="project" value="UniProtKB-SubCell"/>
</dbReference>
<dbReference type="AlphaFoldDB" id="A0A5B2VP44"/>
<dbReference type="PROSITE" id="PS00194">
    <property type="entry name" value="THIOREDOXIN_1"/>
    <property type="match status" value="1"/>
</dbReference>